<keyword evidence="1" id="KW-0812">Transmembrane</keyword>
<dbReference type="PANTHER" id="PTHR36844">
    <property type="entry name" value="PROTEASE PRSW"/>
    <property type="match status" value="1"/>
</dbReference>
<dbReference type="Pfam" id="PF13367">
    <property type="entry name" value="PrsW-protease"/>
    <property type="match status" value="1"/>
</dbReference>
<sequence>MPEIFDLSIILVASAIPPLVYLVWVRGWEICNREELKDLYRALAIGATYTVFFAVIVSTAFNSFFFGLFRMVILVPVEMQADLALFTSVIVVAPLVEEFIKVTGFRFILGKIREIEDGMIYGMAIGFGFALTENVIYGWDQALAGGLASGLALVAVRSALSSFLHATATAIAGLGVSRSLLANKGSMRLLDLAPYLAGAIGMHALFNFLSSSSLLFGSTAATGLLTLMLVPLVYLVLMRIRRYATILDKEAPCIVGE</sequence>
<gene>
    <name evidence="2" type="ORF">Metus_0163</name>
</gene>
<evidence type="ECO:0000313" key="3">
    <source>
        <dbReference type="Proteomes" id="UP000288215"/>
    </source>
</evidence>
<feature type="transmembrane region" description="Helical" evidence="1">
    <location>
        <begin position="39"/>
        <end position="61"/>
    </location>
</feature>
<dbReference type="PANTHER" id="PTHR36844:SF1">
    <property type="entry name" value="PROTEASE PRSW"/>
    <property type="match status" value="1"/>
</dbReference>
<keyword evidence="1" id="KW-1133">Transmembrane helix</keyword>
<accession>A0A3S3S152</accession>
<protein>
    <recommendedName>
        <fullName evidence="4">PrsW family intramembrane metalloprotease</fullName>
    </recommendedName>
</protein>
<name>A0A3S3S152_METS7</name>
<feature type="transmembrane region" description="Helical" evidence="1">
    <location>
        <begin position="151"/>
        <end position="177"/>
    </location>
</feature>
<feature type="transmembrane region" description="Helical" evidence="1">
    <location>
        <begin position="189"/>
        <end position="209"/>
    </location>
</feature>
<keyword evidence="1" id="KW-0472">Membrane</keyword>
<feature type="transmembrane region" description="Helical" evidence="1">
    <location>
        <begin position="6"/>
        <end position="27"/>
    </location>
</feature>
<comment type="caution">
    <text evidence="2">The sequence shown here is derived from an EMBL/GenBank/DDBJ whole genome shotgun (WGS) entry which is preliminary data.</text>
</comment>
<dbReference type="Proteomes" id="UP000288215">
    <property type="component" value="Unassembled WGS sequence"/>
</dbReference>
<dbReference type="AlphaFoldDB" id="A0A3S3S152"/>
<evidence type="ECO:0008006" key="4">
    <source>
        <dbReference type="Google" id="ProtNLM"/>
    </source>
</evidence>
<feature type="transmembrane region" description="Helical" evidence="1">
    <location>
        <begin position="81"/>
        <end position="100"/>
    </location>
</feature>
<proteinExistence type="predicted"/>
<organism evidence="2 3">
    <name type="scientific">Methanosuratincola subterraneus</name>
    <dbReference type="NCBI Taxonomy" id="2593994"/>
    <lineage>
        <taxon>Archaea</taxon>
        <taxon>Thermoproteota</taxon>
        <taxon>Methanosuratincolia</taxon>
        <taxon>Candidatus Methanomethylicales</taxon>
        <taxon>Candidatus Methanomethylicaceae</taxon>
        <taxon>Candidatus Methanosuratincola (ex Vanwonterghem et al. 2016)</taxon>
    </lineage>
</organism>
<feature type="transmembrane region" description="Helical" evidence="1">
    <location>
        <begin position="215"/>
        <end position="237"/>
    </location>
</feature>
<evidence type="ECO:0000313" key="2">
    <source>
        <dbReference type="EMBL" id="RWX74138.1"/>
    </source>
</evidence>
<evidence type="ECO:0000256" key="1">
    <source>
        <dbReference type="SAM" id="Phobius"/>
    </source>
</evidence>
<feature type="transmembrane region" description="Helical" evidence="1">
    <location>
        <begin position="120"/>
        <end position="139"/>
    </location>
</feature>
<reference evidence="2 3" key="1">
    <citation type="submission" date="2018-12" db="EMBL/GenBank/DDBJ databases">
        <title>The complete genome of the methanogenic archaea of the candidate phylum Verstraetearchaeota, obtained from the metagenome of underground thermal water.</title>
        <authorList>
            <person name="Kadnikov V.V."/>
            <person name="Mardanov A.V."/>
            <person name="Beletsky A.V."/>
            <person name="Karnachuk O.V."/>
            <person name="Ravin N.V."/>
        </authorList>
    </citation>
    <scope>NUCLEOTIDE SEQUENCE [LARGE SCALE GENOMIC DNA]</scope>
    <source>
        <strain evidence="2">Ch88</strain>
    </source>
</reference>
<dbReference type="EMBL" id="RXGA01000001">
    <property type="protein sequence ID" value="RWX74138.1"/>
    <property type="molecule type" value="Genomic_DNA"/>
</dbReference>
<dbReference type="InterPro" id="IPR026898">
    <property type="entry name" value="PrsW"/>
</dbReference>
<dbReference type="GO" id="GO:0008233">
    <property type="term" value="F:peptidase activity"/>
    <property type="evidence" value="ECO:0007669"/>
    <property type="project" value="InterPro"/>
</dbReference>